<evidence type="ECO:0000313" key="11">
    <source>
        <dbReference type="EMBL" id="TFK10012.1"/>
    </source>
</evidence>
<gene>
    <name evidence="11" type="ORF">DR999_PMT06877</name>
</gene>
<evidence type="ECO:0000313" key="12">
    <source>
        <dbReference type="Proteomes" id="UP000297703"/>
    </source>
</evidence>
<accession>A0A4D9ESA9</accession>
<evidence type="ECO:0000256" key="5">
    <source>
        <dbReference type="PROSITE-ProRule" id="PRU00175"/>
    </source>
</evidence>
<proteinExistence type="predicted"/>
<evidence type="ECO:0000256" key="3">
    <source>
        <dbReference type="ARBA" id="ARBA00022833"/>
    </source>
</evidence>
<dbReference type="PROSITE" id="PS00518">
    <property type="entry name" value="ZF_RING_1"/>
    <property type="match status" value="1"/>
</dbReference>
<dbReference type="SMART" id="SM01190">
    <property type="entry name" value="EMP24_GP25L"/>
    <property type="match status" value="1"/>
</dbReference>
<evidence type="ECO:0000256" key="6">
    <source>
        <dbReference type="SAM" id="Coils"/>
    </source>
</evidence>
<feature type="chain" id="PRO_5020032037" evidence="8">
    <location>
        <begin position="20"/>
        <end position="358"/>
    </location>
</feature>
<dbReference type="GO" id="GO:0007131">
    <property type="term" value="P:reciprocal meiotic recombination"/>
    <property type="evidence" value="ECO:0007669"/>
    <property type="project" value="InterPro"/>
</dbReference>
<dbReference type="AlphaFoldDB" id="A0A4D9ESA9"/>
<dbReference type="PROSITE" id="PS50089">
    <property type="entry name" value="ZF_RING_2"/>
    <property type="match status" value="1"/>
</dbReference>
<keyword evidence="11" id="KW-0472">Membrane</keyword>
<evidence type="ECO:0000256" key="4">
    <source>
        <dbReference type="ARBA" id="ARBA00023254"/>
    </source>
</evidence>
<dbReference type="GO" id="GO:0000795">
    <property type="term" value="C:synaptonemal complex"/>
    <property type="evidence" value="ECO:0007669"/>
    <property type="project" value="InterPro"/>
</dbReference>
<name>A0A4D9ESA9_9SAUR</name>
<dbReference type="Gene3D" id="3.30.40.10">
    <property type="entry name" value="Zinc/RING finger domain, C3HC4 (zinc finger)"/>
    <property type="match status" value="1"/>
</dbReference>
<evidence type="ECO:0000256" key="8">
    <source>
        <dbReference type="SAM" id="SignalP"/>
    </source>
</evidence>
<evidence type="ECO:0000259" key="10">
    <source>
        <dbReference type="PROSITE" id="PS50866"/>
    </source>
</evidence>
<feature type="coiled-coil region" evidence="6">
    <location>
        <begin position="287"/>
        <end position="314"/>
    </location>
</feature>
<dbReference type="InterPro" id="IPR017907">
    <property type="entry name" value="Znf_RING_CS"/>
</dbReference>
<dbReference type="PROSITE" id="PS50866">
    <property type="entry name" value="GOLD"/>
    <property type="match status" value="1"/>
</dbReference>
<keyword evidence="8" id="KW-0732">Signal</keyword>
<dbReference type="InterPro" id="IPR013083">
    <property type="entry name" value="Znf_RING/FYVE/PHD"/>
</dbReference>
<dbReference type="SMART" id="SM00184">
    <property type="entry name" value="RING"/>
    <property type="match status" value="1"/>
</dbReference>
<dbReference type="GO" id="GO:0019789">
    <property type="term" value="F:SUMO transferase activity"/>
    <property type="evidence" value="ECO:0007669"/>
    <property type="project" value="InterPro"/>
</dbReference>
<dbReference type="CDD" id="cd16746">
    <property type="entry name" value="RING-HC_RNF212"/>
    <property type="match status" value="1"/>
</dbReference>
<dbReference type="STRING" id="55544.A0A4D9ESA9"/>
<keyword evidence="3" id="KW-0862">Zinc</keyword>
<dbReference type="GO" id="GO:0016925">
    <property type="term" value="P:protein sumoylation"/>
    <property type="evidence" value="ECO:0007669"/>
    <property type="project" value="TreeGrafter"/>
</dbReference>
<feature type="region of interest" description="Disordered" evidence="7">
    <location>
        <begin position="336"/>
        <end position="358"/>
    </location>
</feature>
<keyword evidence="2 5" id="KW-0863">Zinc-finger</keyword>
<protein>
    <submittedName>
        <fullName evidence="11">Transmembrane emp24 domain-containing protein 11</fullName>
    </submittedName>
</protein>
<keyword evidence="1" id="KW-0479">Metal-binding</keyword>
<feature type="domain" description="RING-type" evidence="9">
    <location>
        <begin position="198"/>
        <end position="238"/>
    </location>
</feature>
<keyword evidence="12" id="KW-1185">Reference proteome</keyword>
<reference evidence="11 12" key="2">
    <citation type="submission" date="2019-04" db="EMBL/GenBank/DDBJ databases">
        <title>The genome sequence of big-headed turtle.</title>
        <authorList>
            <person name="Gong S."/>
        </authorList>
    </citation>
    <scope>NUCLEOTIDE SEQUENCE [LARGE SCALE GENOMIC DNA]</scope>
    <source>
        <strain evidence="11">DO16091913</strain>
        <tissue evidence="11">Muscle</tissue>
    </source>
</reference>
<keyword evidence="4" id="KW-0469">Meiosis</keyword>
<dbReference type="InterPro" id="IPR001841">
    <property type="entry name" value="Znf_RING"/>
</dbReference>
<feature type="signal peptide" evidence="8">
    <location>
        <begin position="1"/>
        <end position="19"/>
    </location>
</feature>
<evidence type="ECO:0000256" key="2">
    <source>
        <dbReference type="ARBA" id="ARBA00022771"/>
    </source>
</evidence>
<organism evidence="11 12">
    <name type="scientific">Platysternon megacephalum</name>
    <name type="common">big-headed turtle</name>
    <dbReference type="NCBI Taxonomy" id="55544"/>
    <lineage>
        <taxon>Eukaryota</taxon>
        <taxon>Metazoa</taxon>
        <taxon>Chordata</taxon>
        <taxon>Craniata</taxon>
        <taxon>Vertebrata</taxon>
        <taxon>Euteleostomi</taxon>
        <taxon>Archelosauria</taxon>
        <taxon>Testudinata</taxon>
        <taxon>Testudines</taxon>
        <taxon>Cryptodira</taxon>
        <taxon>Durocryptodira</taxon>
        <taxon>Testudinoidea</taxon>
        <taxon>Platysternidae</taxon>
        <taxon>Platysternon</taxon>
    </lineage>
</organism>
<evidence type="ECO:0000259" key="9">
    <source>
        <dbReference type="PROSITE" id="PS50089"/>
    </source>
</evidence>
<dbReference type="OrthoDB" id="3427at2759"/>
<evidence type="ECO:0000256" key="1">
    <source>
        <dbReference type="ARBA" id="ARBA00022723"/>
    </source>
</evidence>
<comment type="caution">
    <text evidence="11">The sequence shown here is derived from an EMBL/GenBank/DDBJ whole genome shotgun (WGS) entry which is preliminary data.</text>
</comment>
<dbReference type="PANTHER" id="PTHR22663:SF21">
    <property type="entry name" value="E3 SUMO-PROTEIN LIGASE RNF212-RELATED"/>
    <property type="match status" value="1"/>
</dbReference>
<feature type="domain" description="GOLD" evidence="10">
    <location>
        <begin position="29"/>
        <end position="127"/>
    </location>
</feature>
<sequence>MKSHLIGILLSFWVAVSPALYFHSGEREEKCIIEDIPSDTLITGSYKVQQWDIHEHRFLESAPGLGMFVTITTPTKELLLSKLYGPQGTFSFTSHLPGEHNICLQSNSTKLISFGGSKLRIHLDIRVGEHFLDEAIAQAQDKVNEVNFRLGHLIEQIHHISKEQNYHREREEYFRLTSEETNSNILCSPIKMAALVFCNVCFRQPRTATPRFSLTNCGHVICEPCLQKGKKDECLICRAPCRTIFLSKKTNPEIQSLFMGIDMLCKKYSREITQISEFQEKHRRRLLAYYRGKIAKLEESLKKATQQIHQIQCMRPPQQTTQPTVSSTVRNPISIPSAKQNGYSPYTLHPNCPSTSEM</sequence>
<dbReference type="InterPro" id="IPR042123">
    <property type="entry name" value="Zip3/RNF212-like"/>
</dbReference>
<dbReference type="EMBL" id="QXTE01000046">
    <property type="protein sequence ID" value="TFK10012.1"/>
    <property type="molecule type" value="Genomic_DNA"/>
</dbReference>
<dbReference type="GO" id="GO:0008270">
    <property type="term" value="F:zinc ion binding"/>
    <property type="evidence" value="ECO:0007669"/>
    <property type="project" value="UniProtKB-KW"/>
</dbReference>
<dbReference type="PANTHER" id="PTHR22663">
    <property type="entry name" value="RING FINGER PROTEIN NARYA-RELATED"/>
    <property type="match status" value="1"/>
</dbReference>
<keyword evidence="6" id="KW-0175">Coiled coil</keyword>
<dbReference type="Pfam" id="PF01105">
    <property type="entry name" value="EMP24_GP25L"/>
    <property type="match status" value="1"/>
</dbReference>
<keyword evidence="11" id="KW-0812">Transmembrane</keyword>
<dbReference type="SUPFAM" id="SSF57850">
    <property type="entry name" value="RING/U-box"/>
    <property type="match status" value="1"/>
</dbReference>
<evidence type="ECO:0000256" key="7">
    <source>
        <dbReference type="SAM" id="MobiDB-lite"/>
    </source>
</evidence>
<dbReference type="GO" id="GO:0007129">
    <property type="term" value="P:homologous chromosome pairing at meiosis"/>
    <property type="evidence" value="ECO:0007669"/>
    <property type="project" value="TreeGrafter"/>
</dbReference>
<dbReference type="InterPro" id="IPR009038">
    <property type="entry name" value="GOLD_dom"/>
</dbReference>
<dbReference type="Proteomes" id="UP000297703">
    <property type="component" value="Unassembled WGS sequence"/>
</dbReference>
<reference evidence="11 12" key="1">
    <citation type="submission" date="2019-04" db="EMBL/GenBank/DDBJ databases">
        <title>Draft genome of the big-headed turtle Platysternon megacephalum.</title>
        <authorList>
            <person name="Gong S."/>
        </authorList>
    </citation>
    <scope>NUCLEOTIDE SEQUENCE [LARGE SCALE GENOMIC DNA]</scope>
    <source>
        <strain evidence="11">DO16091913</strain>
        <tissue evidence="11">Muscle</tissue>
    </source>
</reference>